<comment type="caution">
    <text evidence="1">The sequence shown here is derived from an EMBL/GenBank/DDBJ whole genome shotgun (WGS) entry which is preliminary data.</text>
</comment>
<sequence>MPHFRSNSEFLNYNKYKNPAFTAKKEKINEISRNFSQFLIDLDKSFNETFISRRKPCISPIPMKKTANTPLPALSSVKGQMSVLYNNKISDSILGNSQRTKNSKKKRRNKSEFSVFDLTNCKSFDELENAKFYKNMERNKIVVIPSVEYRKHHSLPYLDIILKDIRTIMTKEQNARNKRRIKKELERKKNLIHFGSPFRKDKKLGIEEIIKQYKEIGRIMNKRGLISRRRNDQTFYAYLNKNMSDVQFKNKQKEFFSKSLKITPSSNAVQVKNSNNKFNAFMEKKIKDEYERRNKAKIMLQAVLVQKFASKEDRKDMKDNILVQANKSNENIAMLGKLPKYNDGNGGAWNKDLFKAENPSVCKESKLKQMLKKAMKKSLVNKANNEIMQ</sequence>
<reference evidence="1" key="1">
    <citation type="submission" date="2023-07" db="EMBL/GenBank/DDBJ databases">
        <authorList>
            <consortium name="AG Swart"/>
            <person name="Singh M."/>
            <person name="Singh A."/>
            <person name="Seah K."/>
            <person name="Emmerich C."/>
        </authorList>
    </citation>
    <scope>NUCLEOTIDE SEQUENCE</scope>
    <source>
        <strain evidence="1">DP1</strain>
    </source>
</reference>
<gene>
    <name evidence="1" type="ORF">ECRASSUSDP1_LOCUS6351</name>
</gene>
<name>A0AAD1UA87_EUPCR</name>
<accession>A0AAD1UA87</accession>
<keyword evidence="2" id="KW-1185">Reference proteome</keyword>
<evidence type="ECO:0000313" key="1">
    <source>
        <dbReference type="EMBL" id="CAI2365001.1"/>
    </source>
</evidence>
<dbReference type="AlphaFoldDB" id="A0AAD1UA87"/>
<evidence type="ECO:0000313" key="2">
    <source>
        <dbReference type="Proteomes" id="UP001295684"/>
    </source>
</evidence>
<dbReference type="Proteomes" id="UP001295684">
    <property type="component" value="Unassembled WGS sequence"/>
</dbReference>
<protein>
    <submittedName>
        <fullName evidence="1">Uncharacterized protein</fullName>
    </submittedName>
</protein>
<dbReference type="EMBL" id="CAMPGE010006156">
    <property type="protein sequence ID" value="CAI2365001.1"/>
    <property type="molecule type" value="Genomic_DNA"/>
</dbReference>
<organism evidence="1 2">
    <name type="scientific">Euplotes crassus</name>
    <dbReference type="NCBI Taxonomy" id="5936"/>
    <lineage>
        <taxon>Eukaryota</taxon>
        <taxon>Sar</taxon>
        <taxon>Alveolata</taxon>
        <taxon>Ciliophora</taxon>
        <taxon>Intramacronucleata</taxon>
        <taxon>Spirotrichea</taxon>
        <taxon>Hypotrichia</taxon>
        <taxon>Euplotida</taxon>
        <taxon>Euplotidae</taxon>
        <taxon>Moneuplotes</taxon>
    </lineage>
</organism>
<proteinExistence type="predicted"/>